<keyword evidence="3 6" id="KW-0812">Transmembrane</keyword>
<sequence>MNHDREEDVSNKSSSAGREHDGISILGWIRICLVGFTIFATSCSMGLQGILSIPFATKMGLSEALSSLIWLCGPITGMVVQPIIGRWSDAYVSKGMRRTRAPFLVTGAIILSLSTIIIGYAVEIGELLGDKGKCCSSHTAGLVIFIIIFWVYDSAANVVMVVSRSGLVDISPPQQVSTGFFTQTFISELGGLCAGVIASQNWSKASAINLGSDICPRECPPEGCPAGYVAGCYGLRFVVLIDAYIVLVTAAVAVAAMKIGRPAANGRYSAVPMSDEEHNDRPHYPFADCAALWREVRAAPRAYRTVLWAMGLSWFGWFTASIYRSHFVAVEVLPNPFDDDKVYESNLQLAARGMFYGSILSASTSLLFFLLGVYPPHFINPRLWLIWGVSLVWFAALLLFSIFFATKVLPGTVAGVQVWLALVGPAGALSMTIPFALTGRIAQRARGASVKPGTYMGTLNLAICLPQVFVAILGGPFNALVGSDAASFAVGGAGALAAAALVLRRKYWYDSSDTEGATR</sequence>
<evidence type="ECO:0000256" key="6">
    <source>
        <dbReference type="SAM" id="Phobius"/>
    </source>
</evidence>
<feature type="transmembrane region" description="Helical" evidence="6">
    <location>
        <begin position="383"/>
        <end position="404"/>
    </location>
</feature>
<feature type="transmembrane region" description="Helical" evidence="6">
    <location>
        <begin position="416"/>
        <end position="437"/>
    </location>
</feature>
<dbReference type="EMBL" id="JAAPAO010000066">
    <property type="protein sequence ID" value="KAF4674290.1"/>
    <property type="molecule type" value="Genomic_DNA"/>
</dbReference>
<evidence type="ECO:0000256" key="3">
    <source>
        <dbReference type="ARBA" id="ARBA00022692"/>
    </source>
</evidence>
<evidence type="ECO:0000313" key="7">
    <source>
        <dbReference type="EMBL" id="KAF4674290.1"/>
    </source>
</evidence>
<feature type="transmembrane region" description="Helical" evidence="6">
    <location>
        <begin position="458"/>
        <end position="479"/>
    </location>
</feature>
<dbReference type="OrthoDB" id="443618at2759"/>
<keyword evidence="8" id="KW-1185">Reference proteome</keyword>
<dbReference type="InterPro" id="IPR036259">
    <property type="entry name" value="MFS_trans_sf"/>
</dbReference>
<feature type="transmembrane region" description="Helical" evidence="6">
    <location>
        <begin position="134"/>
        <end position="152"/>
    </location>
</feature>
<proteinExistence type="predicted"/>
<keyword evidence="5 6" id="KW-0472">Membrane</keyword>
<dbReference type="GO" id="GO:0016020">
    <property type="term" value="C:membrane"/>
    <property type="evidence" value="ECO:0007669"/>
    <property type="project" value="UniProtKB-SubCell"/>
</dbReference>
<feature type="transmembrane region" description="Helical" evidence="6">
    <location>
        <begin position="349"/>
        <end position="371"/>
    </location>
</feature>
<dbReference type="AlphaFoldDB" id="A0A7J6MSW1"/>
<dbReference type="SUPFAM" id="SSF103473">
    <property type="entry name" value="MFS general substrate transporter"/>
    <property type="match status" value="1"/>
</dbReference>
<evidence type="ECO:0000256" key="4">
    <source>
        <dbReference type="ARBA" id="ARBA00022989"/>
    </source>
</evidence>
<comment type="caution">
    <text evidence="7">The sequence shown here is derived from an EMBL/GenBank/DDBJ whole genome shotgun (WGS) entry which is preliminary data.</text>
</comment>
<feature type="transmembrane region" description="Helical" evidence="6">
    <location>
        <begin position="28"/>
        <end position="53"/>
    </location>
</feature>
<dbReference type="Proteomes" id="UP000591131">
    <property type="component" value="Unassembled WGS sequence"/>
</dbReference>
<keyword evidence="2" id="KW-0813">Transport</keyword>
<feature type="transmembrane region" description="Helical" evidence="6">
    <location>
        <begin position="104"/>
        <end position="122"/>
    </location>
</feature>
<feature type="transmembrane region" description="Helical" evidence="6">
    <location>
        <begin position="306"/>
        <end position="329"/>
    </location>
</feature>
<evidence type="ECO:0000256" key="5">
    <source>
        <dbReference type="ARBA" id="ARBA00023136"/>
    </source>
</evidence>
<feature type="transmembrane region" description="Helical" evidence="6">
    <location>
        <begin position="485"/>
        <end position="503"/>
    </location>
</feature>
<comment type="subcellular location">
    <subcellularLocation>
        <location evidence="1">Membrane</location>
        <topology evidence="1">Multi-pass membrane protein</topology>
    </subcellularLocation>
</comment>
<keyword evidence="4 6" id="KW-1133">Transmembrane helix</keyword>
<name>A0A7J6MSW1_PERCH</name>
<accession>A0A7J6MSW1</accession>
<gene>
    <name evidence="7" type="ORF">FOL47_009441</name>
</gene>
<dbReference type="GO" id="GO:0008506">
    <property type="term" value="F:sucrose:proton symporter activity"/>
    <property type="evidence" value="ECO:0007669"/>
    <property type="project" value="TreeGrafter"/>
</dbReference>
<dbReference type="PANTHER" id="PTHR19432">
    <property type="entry name" value="SUGAR TRANSPORTER"/>
    <property type="match status" value="1"/>
</dbReference>
<dbReference type="PANTHER" id="PTHR19432:SF35">
    <property type="entry name" value="SOLUTE CARRIER FAMILY 45 MEMBER 3 ISOFORM X1"/>
    <property type="match status" value="1"/>
</dbReference>
<dbReference type="Gene3D" id="1.20.1250.20">
    <property type="entry name" value="MFS general substrate transporter like domains"/>
    <property type="match status" value="1"/>
</dbReference>
<evidence type="ECO:0000256" key="1">
    <source>
        <dbReference type="ARBA" id="ARBA00004141"/>
    </source>
</evidence>
<reference evidence="7 8" key="1">
    <citation type="submission" date="2020-04" db="EMBL/GenBank/DDBJ databases">
        <title>Perkinsus chesapeaki whole genome sequence.</title>
        <authorList>
            <person name="Bogema D.R."/>
        </authorList>
    </citation>
    <scope>NUCLEOTIDE SEQUENCE [LARGE SCALE GENOMIC DNA]</scope>
    <source>
        <strain evidence="7">ATCC PRA-425</strain>
    </source>
</reference>
<feature type="transmembrane region" description="Helical" evidence="6">
    <location>
        <begin position="237"/>
        <end position="257"/>
    </location>
</feature>
<protein>
    <submittedName>
        <fullName evidence="7">Uncharacterized protein</fullName>
    </submittedName>
</protein>
<feature type="transmembrane region" description="Helical" evidence="6">
    <location>
        <begin position="65"/>
        <end position="84"/>
    </location>
</feature>
<organism evidence="7 8">
    <name type="scientific">Perkinsus chesapeaki</name>
    <name type="common">Clam parasite</name>
    <name type="synonym">Perkinsus andrewsi</name>
    <dbReference type="NCBI Taxonomy" id="330153"/>
    <lineage>
        <taxon>Eukaryota</taxon>
        <taxon>Sar</taxon>
        <taxon>Alveolata</taxon>
        <taxon>Perkinsozoa</taxon>
        <taxon>Perkinsea</taxon>
        <taxon>Perkinsida</taxon>
        <taxon>Perkinsidae</taxon>
        <taxon>Perkinsus</taxon>
    </lineage>
</organism>
<evidence type="ECO:0000313" key="8">
    <source>
        <dbReference type="Proteomes" id="UP000591131"/>
    </source>
</evidence>
<evidence type="ECO:0000256" key="2">
    <source>
        <dbReference type="ARBA" id="ARBA00022448"/>
    </source>
</evidence>